<proteinExistence type="predicted"/>
<dbReference type="STRING" id="1229780.BN381_40011"/>
<comment type="caution">
    <text evidence="2">The sequence shown here is derived from an EMBL/GenBank/DDBJ whole genome shotgun (WGS) entry which is preliminary data.</text>
</comment>
<dbReference type="InterPro" id="IPR001242">
    <property type="entry name" value="Condensation_dom"/>
</dbReference>
<organism evidence="2 3">
    <name type="scientific">Candidatus Neomicrothrix parvicella RN1</name>
    <dbReference type="NCBI Taxonomy" id="1229780"/>
    <lineage>
        <taxon>Bacteria</taxon>
        <taxon>Bacillati</taxon>
        <taxon>Actinomycetota</taxon>
        <taxon>Acidimicrobiia</taxon>
        <taxon>Acidimicrobiales</taxon>
        <taxon>Microthrixaceae</taxon>
        <taxon>Candidatus Neomicrothrix</taxon>
    </lineage>
</organism>
<dbReference type="SUPFAM" id="SSF52777">
    <property type="entry name" value="CoA-dependent acyltransferases"/>
    <property type="match status" value="2"/>
</dbReference>
<dbReference type="Pfam" id="PF00668">
    <property type="entry name" value="Condensation"/>
    <property type="match status" value="1"/>
</dbReference>
<sequence>MVRAAGEFLDAPHEGAPMRFSDVRDLALPLGRLSAWVASEATLARAAAQTADPRGPSHNQHGHISDALARRVDPELLDLGMESMGASGKAPATGWLGVAFEVPTADGGCLQRAFEGWVSRHETLRSGFRPTGVGITDVEFERMTLGPDEVRFDEVDLGACTDATTLADTLDDLFNRSTDAVSWPAYAFAAIRSSKGTTVVMAFDHVNIDGYSILLSVSEIRELIDADREGRPAQLAPVPSYLDFVQDELALASEASASHVAVDTWREFIGDRGTLPRFPLPDGLPPGSQVPQEARCIPIITEVQASAFGAWCRANGASAATGFLATMSLAFTRRAQQIAAERGIETAPDVVGFRSLVSTHTRHSPHWAESIGWFTAIAPFAVEYPADRELIDVLALANESWATAKRGAGLPMPRISDLLDAPLQPRFVLSYLDARFNRSADRWDDWKAHALIGDVGPTDEVYAWINRMPTETYLTWRFPGNEVCGAEVEAVTKLMAQIILETLSLGSEPIRTPVESSAQW</sequence>
<reference evidence="2 3" key="1">
    <citation type="journal article" date="2013" name="ISME J.">
        <title>Metabolic model for the filamentous 'Candidatus Microthrix parvicella' based on genomic and metagenomic analyses.</title>
        <authorList>
            <person name="Jon McIlroy S."/>
            <person name="Kristiansen R."/>
            <person name="Albertsen M."/>
            <person name="Michael Karst S."/>
            <person name="Rossetti S."/>
            <person name="Lund Nielsen J."/>
            <person name="Tandoi V."/>
            <person name="James Seviour R."/>
            <person name="Nielsen P.H."/>
        </authorList>
    </citation>
    <scope>NUCLEOTIDE SEQUENCE [LARGE SCALE GENOMIC DNA]</scope>
    <source>
        <strain evidence="2 3">RN1</strain>
    </source>
</reference>
<dbReference type="Proteomes" id="UP000018291">
    <property type="component" value="Unassembled WGS sequence"/>
</dbReference>
<dbReference type="Gene3D" id="3.30.559.30">
    <property type="entry name" value="Nonribosomal peptide synthetase, condensation domain"/>
    <property type="match status" value="1"/>
</dbReference>
<evidence type="ECO:0000313" key="3">
    <source>
        <dbReference type="Proteomes" id="UP000018291"/>
    </source>
</evidence>
<accession>R4Z6B9</accession>
<dbReference type="OrthoDB" id="9789603at2"/>
<feature type="domain" description="Condensation" evidence="1">
    <location>
        <begin position="108"/>
        <end position="421"/>
    </location>
</feature>
<gene>
    <name evidence="2" type="ORF">BN381_40011</name>
</gene>
<dbReference type="GO" id="GO:0008610">
    <property type="term" value="P:lipid biosynthetic process"/>
    <property type="evidence" value="ECO:0007669"/>
    <property type="project" value="UniProtKB-ARBA"/>
</dbReference>
<dbReference type="eggNOG" id="COG1020">
    <property type="taxonomic scope" value="Bacteria"/>
</dbReference>
<dbReference type="AlphaFoldDB" id="R4Z6B9"/>
<keyword evidence="3" id="KW-1185">Reference proteome</keyword>
<dbReference type="GO" id="GO:0003824">
    <property type="term" value="F:catalytic activity"/>
    <property type="evidence" value="ECO:0007669"/>
    <property type="project" value="InterPro"/>
</dbReference>
<dbReference type="EMBL" id="CANL01000034">
    <property type="protein sequence ID" value="CCM64397.1"/>
    <property type="molecule type" value="Genomic_DNA"/>
</dbReference>
<protein>
    <recommendedName>
        <fullName evidence="1">Condensation domain-containing protein</fullName>
    </recommendedName>
</protein>
<name>R4Z6B9_9ACTN</name>
<evidence type="ECO:0000313" key="2">
    <source>
        <dbReference type="EMBL" id="CCM64397.1"/>
    </source>
</evidence>
<dbReference type="Gene3D" id="3.30.559.10">
    <property type="entry name" value="Chloramphenicol acetyltransferase-like domain"/>
    <property type="match status" value="1"/>
</dbReference>
<dbReference type="HOGENOM" id="CLU_034647_1_0_11"/>
<evidence type="ECO:0000259" key="1">
    <source>
        <dbReference type="Pfam" id="PF00668"/>
    </source>
</evidence>
<dbReference type="InterPro" id="IPR023213">
    <property type="entry name" value="CAT-like_dom_sf"/>
</dbReference>